<evidence type="ECO:0000313" key="3">
    <source>
        <dbReference type="EMBL" id="CAH8320139.1"/>
    </source>
</evidence>
<dbReference type="EMBL" id="CAKOAT010090710">
    <property type="protein sequence ID" value="CAH8320139.1"/>
    <property type="molecule type" value="Genomic_DNA"/>
</dbReference>
<evidence type="ECO:0000259" key="2">
    <source>
        <dbReference type="Pfam" id="PF00561"/>
    </source>
</evidence>
<dbReference type="Proteomes" id="UP001642260">
    <property type="component" value="Unassembled WGS sequence"/>
</dbReference>
<dbReference type="InterPro" id="IPR029058">
    <property type="entry name" value="AB_hydrolase_fold"/>
</dbReference>
<evidence type="ECO:0000256" key="1">
    <source>
        <dbReference type="SAM" id="Phobius"/>
    </source>
</evidence>
<reference evidence="3 4" key="1">
    <citation type="submission" date="2022-03" db="EMBL/GenBank/DDBJ databases">
        <authorList>
            <person name="Macdonald S."/>
            <person name="Ahmed S."/>
            <person name="Newling K."/>
        </authorList>
    </citation>
    <scope>NUCLEOTIDE SEQUENCE [LARGE SCALE GENOMIC DNA]</scope>
</reference>
<keyword evidence="1" id="KW-0812">Transmembrane</keyword>
<dbReference type="PANTHER" id="PTHR43689:SF35">
    <property type="entry name" value="LYSOPHOSPHOLIPASE BODYGUARD 5-RELATED"/>
    <property type="match status" value="1"/>
</dbReference>
<feature type="transmembrane region" description="Helical" evidence="1">
    <location>
        <begin position="21"/>
        <end position="41"/>
    </location>
</feature>
<keyword evidence="4" id="KW-1185">Reference proteome</keyword>
<dbReference type="AlphaFoldDB" id="A0ABC8JII4"/>
<dbReference type="Pfam" id="PF00561">
    <property type="entry name" value="Abhydrolase_1"/>
    <property type="match status" value="1"/>
</dbReference>
<sequence length="436" mass="49380">MTIASSFPKKCISVINGAPTWAVFVLLDILDVFLCIVFRFLDQIMEEESVSCPCINPQDFAGYEFLSDHQHLSETLYRRRNIFRQAGFFRFARQLPEITKKIGICTFLRNFLFPTRKVANRWSDCGCKKCVSWTNNTDKLNVIVKQPSISQDVLMSNKPVQNVIFIHGLLSSSSFWTNTLFKYLPETTEKTNYRYFAVDLLGFGDSPKPRHCRYSLKEHVEMIEKSVILPNNLTSFHVVAHSMGCIIAVALAAKLSGSVKSVALVAPPYFADTKGGGASCDALNVIAEKKLWPLTSFFSAMSWYEHICRGICLVICRHHRTWERIIKIVTWRRKLPTAITELTKHTHQSVWHSMHNVICGGAKFTDKHIGMLINSGVKINVIHGDKDDVVPIDCVWNMKAKFPAVEVEVIAGTDHSSVIMSRREVFVANLVCLWAS</sequence>
<protein>
    <recommendedName>
        <fullName evidence="2">AB hydrolase-1 domain-containing protein</fullName>
    </recommendedName>
</protein>
<dbReference type="Gene3D" id="3.40.50.1820">
    <property type="entry name" value="alpha/beta hydrolase"/>
    <property type="match status" value="1"/>
</dbReference>
<organism evidence="3 4">
    <name type="scientific">Eruca vesicaria subsp. sativa</name>
    <name type="common">Garden rocket</name>
    <name type="synonym">Eruca sativa</name>
    <dbReference type="NCBI Taxonomy" id="29727"/>
    <lineage>
        <taxon>Eukaryota</taxon>
        <taxon>Viridiplantae</taxon>
        <taxon>Streptophyta</taxon>
        <taxon>Embryophyta</taxon>
        <taxon>Tracheophyta</taxon>
        <taxon>Spermatophyta</taxon>
        <taxon>Magnoliopsida</taxon>
        <taxon>eudicotyledons</taxon>
        <taxon>Gunneridae</taxon>
        <taxon>Pentapetalae</taxon>
        <taxon>rosids</taxon>
        <taxon>malvids</taxon>
        <taxon>Brassicales</taxon>
        <taxon>Brassicaceae</taxon>
        <taxon>Brassiceae</taxon>
        <taxon>Eruca</taxon>
    </lineage>
</organism>
<evidence type="ECO:0000313" key="4">
    <source>
        <dbReference type="Proteomes" id="UP001642260"/>
    </source>
</evidence>
<dbReference type="SUPFAM" id="SSF53474">
    <property type="entry name" value="alpha/beta-Hydrolases"/>
    <property type="match status" value="1"/>
</dbReference>
<feature type="domain" description="AB hydrolase-1" evidence="2">
    <location>
        <begin position="163"/>
        <end position="268"/>
    </location>
</feature>
<dbReference type="InterPro" id="IPR000073">
    <property type="entry name" value="AB_hydrolase_1"/>
</dbReference>
<proteinExistence type="predicted"/>
<comment type="caution">
    <text evidence="3">The sequence shown here is derived from an EMBL/GenBank/DDBJ whole genome shotgun (WGS) entry which is preliminary data.</text>
</comment>
<name>A0ABC8JII4_ERUVS</name>
<gene>
    <name evidence="3" type="ORF">ERUC_LOCUS8690</name>
</gene>
<keyword evidence="1" id="KW-0472">Membrane</keyword>
<accession>A0ABC8JII4</accession>
<keyword evidence="1" id="KW-1133">Transmembrane helix</keyword>
<dbReference type="PANTHER" id="PTHR43689">
    <property type="entry name" value="HYDROLASE"/>
    <property type="match status" value="1"/>
</dbReference>